<reference evidence="1 2" key="1">
    <citation type="journal article" date="2011" name="J. Bacteriol.">
        <title>Genome of Ochrobactrum anthropi ATCC 49188 T, a versatile opportunistic pathogen and symbiont of several eukaryotic hosts.</title>
        <authorList>
            <person name="Chain P.S."/>
            <person name="Lang D.M."/>
            <person name="Comerci D.J."/>
            <person name="Malfatti S.A."/>
            <person name="Vergez L.M."/>
            <person name="Shin M."/>
            <person name="Ugalde R.A."/>
            <person name="Garcia E."/>
            <person name="Tolmasky M.E."/>
        </authorList>
    </citation>
    <scope>NUCLEOTIDE SEQUENCE [LARGE SCALE GENOMIC DNA]</scope>
    <source>
        <strain evidence="2">ATCC 49188 / DSM 6882 / CCUG 24695 / JCM 21032 / LMG 3331 / NBRC 15819 / NCTC 12168 / Alc 37</strain>
    </source>
</reference>
<organism evidence="1 2">
    <name type="scientific">Brucella anthropi (strain ATCC 49188 / DSM 6882 / CCUG 24695 / JCM 21032 / LMG 3331 / NBRC 15819 / NCTC 12168 / Alc 37)</name>
    <name type="common">Ochrobactrum anthropi</name>
    <dbReference type="NCBI Taxonomy" id="439375"/>
    <lineage>
        <taxon>Bacteria</taxon>
        <taxon>Pseudomonadati</taxon>
        <taxon>Pseudomonadota</taxon>
        <taxon>Alphaproteobacteria</taxon>
        <taxon>Hyphomicrobiales</taxon>
        <taxon>Brucellaceae</taxon>
        <taxon>Brucella/Ochrobactrum group</taxon>
        <taxon>Brucella</taxon>
    </lineage>
</organism>
<evidence type="ECO:0000313" key="2">
    <source>
        <dbReference type="Proteomes" id="UP000002301"/>
    </source>
</evidence>
<dbReference type="EMBL" id="CP000758">
    <property type="protein sequence ID" value="ABS13602.1"/>
    <property type="molecule type" value="Genomic_DNA"/>
</dbReference>
<dbReference type="HOGENOM" id="CLU_831140_0_0_5"/>
<protein>
    <recommendedName>
        <fullName evidence="3">TauD/TfdA-like domain-containing protein</fullName>
    </recommendedName>
</protein>
<proteinExistence type="predicted"/>
<sequence length="334" mass="36809">MGEDMLMNAVQSQAPIFSISVEYARDFACKNLRIDDAPLSLAHTRDKLVMGRLTEQASLLFADLIPEIRHQLDHPLVGIVAIDVPQVSEDATVDAIVGSLIAVSLTQAIMPSLPDRENKTPFSIFTASKDNSKKLDRVGIRGLSPTDVLDFHSDGSIVDGKLSVPDHISIFNVFINYHDRGNFYWVPTSTISSFSHIIEKVGLSQEYCFSLTPAVYDNGQSDVKVVDRRARAAIFTRALDGSITTFMNGTFEGRAGTSVDQAEDVTAEIKTAISTNPIRYSIPQESRRLILLNNANGFHARDIFENPMEEYPVTRTYLRSASIAGKVVGQIVED</sequence>
<dbReference type="Proteomes" id="UP000002301">
    <property type="component" value="Chromosome 1"/>
</dbReference>
<gene>
    <name evidence="1" type="ordered locus">Oant_0880</name>
</gene>
<dbReference type="eggNOG" id="ENOG5031AKT">
    <property type="taxonomic scope" value="Bacteria"/>
</dbReference>
<name>A6WX98_BRUA4</name>
<dbReference type="KEGG" id="oan:Oant_0880"/>
<accession>A6WX98</accession>
<evidence type="ECO:0008006" key="3">
    <source>
        <dbReference type="Google" id="ProtNLM"/>
    </source>
</evidence>
<dbReference type="AlphaFoldDB" id="A6WX98"/>
<evidence type="ECO:0000313" key="1">
    <source>
        <dbReference type="EMBL" id="ABS13602.1"/>
    </source>
</evidence>
<keyword evidence="2" id="KW-1185">Reference proteome</keyword>